<protein>
    <submittedName>
        <fullName evidence="8">Major facilitator superfamily domain-containing protein</fullName>
    </submittedName>
</protein>
<organism evidence="8 9">
    <name type="scientific">Parachaetomium inaequale</name>
    <dbReference type="NCBI Taxonomy" id="2588326"/>
    <lineage>
        <taxon>Eukaryota</taxon>
        <taxon>Fungi</taxon>
        <taxon>Dikarya</taxon>
        <taxon>Ascomycota</taxon>
        <taxon>Pezizomycotina</taxon>
        <taxon>Sordariomycetes</taxon>
        <taxon>Sordariomycetidae</taxon>
        <taxon>Sordariales</taxon>
        <taxon>Chaetomiaceae</taxon>
        <taxon>Parachaetomium</taxon>
    </lineage>
</organism>
<dbReference type="InterPro" id="IPR036259">
    <property type="entry name" value="MFS_trans_sf"/>
</dbReference>
<evidence type="ECO:0000313" key="9">
    <source>
        <dbReference type="Proteomes" id="UP001303115"/>
    </source>
</evidence>
<keyword evidence="3 6" id="KW-1133">Transmembrane helix</keyword>
<dbReference type="SUPFAM" id="SSF103473">
    <property type="entry name" value="MFS general substrate transporter"/>
    <property type="match status" value="1"/>
</dbReference>
<feature type="transmembrane region" description="Helical" evidence="6">
    <location>
        <begin position="440"/>
        <end position="458"/>
    </location>
</feature>
<dbReference type="AlphaFoldDB" id="A0AAN6SP70"/>
<comment type="subcellular location">
    <subcellularLocation>
        <location evidence="1">Membrane</location>
        <topology evidence="1">Multi-pass membrane protein</topology>
    </subcellularLocation>
</comment>
<dbReference type="Gene3D" id="1.20.1250.20">
    <property type="entry name" value="MFS general substrate transporter like domains"/>
    <property type="match status" value="1"/>
</dbReference>
<evidence type="ECO:0000256" key="6">
    <source>
        <dbReference type="SAM" id="Phobius"/>
    </source>
</evidence>
<dbReference type="GO" id="GO:0005886">
    <property type="term" value="C:plasma membrane"/>
    <property type="evidence" value="ECO:0007669"/>
    <property type="project" value="TreeGrafter"/>
</dbReference>
<feature type="transmembrane region" description="Helical" evidence="6">
    <location>
        <begin position="404"/>
        <end position="428"/>
    </location>
</feature>
<evidence type="ECO:0000256" key="5">
    <source>
        <dbReference type="SAM" id="MobiDB-lite"/>
    </source>
</evidence>
<comment type="caution">
    <text evidence="8">The sequence shown here is derived from an EMBL/GenBank/DDBJ whole genome shotgun (WGS) entry which is preliminary data.</text>
</comment>
<dbReference type="InterPro" id="IPR011701">
    <property type="entry name" value="MFS"/>
</dbReference>
<reference evidence="9" key="1">
    <citation type="journal article" date="2023" name="Mol. Phylogenet. Evol.">
        <title>Genome-scale phylogeny and comparative genomics of the fungal order Sordariales.</title>
        <authorList>
            <person name="Hensen N."/>
            <person name="Bonometti L."/>
            <person name="Westerberg I."/>
            <person name="Brannstrom I.O."/>
            <person name="Guillou S."/>
            <person name="Cros-Aarteil S."/>
            <person name="Calhoun S."/>
            <person name="Haridas S."/>
            <person name="Kuo A."/>
            <person name="Mondo S."/>
            <person name="Pangilinan J."/>
            <person name="Riley R."/>
            <person name="LaButti K."/>
            <person name="Andreopoulos B."/>
            <person name="Lipzen A."/>
            <person name="Chen C."/>
            <person name="Yan M."/>
            <person name="Daum C."/>
            <person name="Ng V."/>
            <person name="Clum A."/>
            <person name="Steindorff A."/>
            <person name="Ohm R.A."/>
            <person name="Martin F."/>
            <person name="Silar P."/>
            <person name="Natvig D.O."/>
            <person name="Lalanne C."/>
            <person name="Gautier V."/>
            <person name="Ament-Velasquez S.L."/>
            <person name="Kruys A."/>
            <person name="Hutchinson M.I."/>
            <person name="Powell A.J."/>
            <person name="Barry K."/>
            <person name="Miller A.N."/>
            <person name="Grigoriev I.V."/>
            <person name="Debuchy R."/>
            <person name="Gladieux P."/>
            <person name="Hiltunen Thoren M."/>
            <person name="Johannesson H."/>
        </authorList>
    </citation>
    <scope>NUCLEOTIDE SEQUENCE [LARGE SCALE GENOMIC DNA]</scope>
    <source>
        <strain evidence="9">CBS 284.82</strain>
    </source>
</reference>
<feature type="transmembrane region" description="Helical" evidence="6">
    <location>
        <begin position="134"/>
        <end position="155"/>
    </location>
</feature>
<evidence type="ECO:0000256" key="3">
    <source>
        <dbReference type="ARBA" id="ARBA00022989"/>
    </source>
</evidence>
<feature type="transmembrane region" description="Helical" evidence="6">
    <location>
        <begin position="465"/>
        <end position="489"/>
    </location>
</feature>
<proteinExistence type="predicted"/>
<feature type="transmembrane region" description="Helical" evidence="6">
    <location>
        <begin position="193"/>
        <end position="216"/>
    </location>
</feature>
<evidence type="ECO:0000256" key="4">
    <source>
        <dbReference type="ARBA" id="ARBA00023136"/>
    </source>
</evidence>
<evidence type="ECO:0000259" key="7">
    <source>
        <dbReference type="PROSITE" id="PS50850"/>
    </source>
</evidence>
<keyword evidence="9" id="KW-1185">Reference proteome</keyword>
<feature type="transmembrane region" description="Helical" evidence="6">
    <location>
        <begin position="356"/>
        <end position="383"/>
    </location>
</feature>
<dbReference type="PROSITE" id="PS50850">
    <property type="entry name" value="MFS"/>
    <property type="match status" value="1"/>
</dbReference>
<feature type="transmembrane region" description="Helical" evidence="6">
    <location>
        <begin position="104"/>
        <end position="122"/>
    </location>
</feature>
<dbReference type="PANTHER" id="PTHR23502">
    <property type="entry name" value="MAJOR FACILITATOR SUPERFAMILY"/>
    <property type="match status" value="1"/>
</dbReference>
<sequence length="537" mass="58342">MKTFREAFALSAAEVDERTPPGTVRILNQQEDSASSVDGHLLKFPKPSNSPRDPLNLPLWRKIAALLVASVYAFVSNYISSSIAPVLQLWFSAYPQEPKPFSELSYIIAINLLCLGGSNIWWVPLSSWMGRRPVLLIATLLMTLCSVWCAEAKSFASLLAARALQGAGGGAAETVAPALIGDLFFIHQRGRAMAVYTIFLSAGSLFGGLTGGYLGYSHGWTSIWWVSTALCAFVFVGVALFVPETLFDRPAATDNASTSSVEGKEPTTKELETVQVQSQTTGTGHESFTFLQSLQVGLGKHAHARGSLASYFLRPWKTLALPGTWVVMLHYAGLVGGIVTVSLIGPQLLVLPPYLWGANAGLINVGGLLGCLVGYLYTSLLADSRLKSQAKQQHRGMAEAEDRLPTLFFPLFVATTGFFVFGFCAQYPGPTRWVGLQFGYGMLAFGLTQVPSVGFNYLIDSYAHLAADCFTMVTILRSVIAFAWTFFVATWVEDRGAAEPFGIFGMLMGLFALLTVPLWMFGKRMRIATSAKVERQT</sequence>
<evidence type="ECO:0000313" key="8">
    <source>
        <dbReference type="EMBL" id="KAK4034617.1"/>
    </source>
</evidence>
<feature type="transmembrane region" description="Helical" evidence="6">
    <location>
        <begin position="167"/>
        <end position="186"/>
    </location>
</feature>
<feature type="transmembrane region" description="Helical" evidence="6">
    <location>
        <begin position="319"/>
        <end position="344"/>
    </location>
</feature>
<evidence type="ECO:0000256" key="1">
    <source>
        <dbReference type="ARBA" id="ARBA00004141"/>
    </source>
</evidence>
<keyword evidence="2 6" id="KW-0812">Transmembrane</keyword>
<feature type="transmembrane region" description="Helical" evidence="6">
    <location>
        <begin position="63"/>
        <end position="84"/>
    </location>
</feature>
<feature type="region of interest" description="Disordered" evidence="5">
    <location>
        <begin position="252"/>
        <end position="271"/>
    </location>
</feature>
<feature type="compositionally biased region" description="Basic and acidic residues" evidence="5">
    <location>
        <begin position="262"/>
        <end position="271"/>
    </location>
</feature>
<keyword evidence="4 6" id="KW-0472">Membrane</keyword>
<dbReference type="PANTHER" id="PTHR23502:SF181">
    <property type="entry name" value="MAJOR FACILITATOR SUPERFAMILY (MFS) PROFILE DOMAIN-CONTAINING PROTEIN"/>
    <property type="match status" value="1"/>
</dbReference>
<dbReference type="GO" id="GO:0022857">
    <property type="term" value="F:transmembrane transporter activity"/>
    <property type="evidence" value="ECO:0007669"/>
    <property type="project" value="InterPro"/>
</dbReference>
<feature type="transmembrane region" description="Helical" evidence="6">
    <location>
        <begin position="222"/>
        <end position="242"/>
    </location>
</feature>
<accession>A0AAN6SP70</accession>
<dbReference type="InterPro" id="IPR020846">
    <property type="entry name" value="MFS_dom"/>
</dbReference>
<gene>
    <name evidence="8" type="ORF">C8A01DRAFT_18626</name>
</gene>
<dbReference type="Pfam" id="PF07690">
    <property type="entry name" value="MFS_1"/>
    <property type="match status" value="1"/>
</dbReference>
<evidence type="ECO:0000256" key="2">
    <source>
        <dbReference type="ARBA" id="ARBA00022692"/>
    </source>
</evidence>
<feature type="domain" description="Major facilitator superfamily (MFS) profile" evidence="7">
    <location>
        <begin position="65"/>
        <end position="526"/>
    </location>
</feature>
<feature type="transmembrane region" description="Helical" evidence="6">
    <location>
        <begin position="501"/>
        <end position="522"/>
    </location>
</feature>
<dbReference type="Proteomes" id="UP001303115">
    <property type="component" value="Unassembled WGS sequence"/>
</dbReference>
<dbReference type="EMBL" id="MU854472">
    <property type="protein sequence ID" value="KAK4034617.1"/>
    <property type="molecule type" value="Genomic_DNA"/>
</dbReference>
<name>A0AAN6SP70_9PEZI</name>